<dbReference type="PANTHER" id="PTHR30480">
    <property type="entry name" value="BETA-HEXOSAMINIDASE-RELATED"/>
    <property type="match status" value="1"/>
</dbReference>
<dbReference type="SUPFAM" id="SSF51445">
    <property type="entry name" value="(Trans)glycosidases"/>
    <property type="match status" value="1"/>
</dbReference>
<comment type="caution">
    <text evidence="7">The sequence shown here is derived from an EMBL/GenBank/DDBJ whole genome shotgun (WGS) entry which is preliminary data.</text>
</comment>
<evidence type="ECO:0000256" key="5">
    <source>
        <dbReference type="ARBA" id="ARBA00023295"/>
    </source>
</evidence>
<dbReference type="PANTHER" id="PTHR30480:SF13">
    <property type="entry name" value="BETA-HEXOSAMINIDASE"/>
    <property type="match status" value="1"/>
</dbReference>
<evidence type="ECO:0000256" key="1">
    <source>
        <dbReference type="ARBA" id="ARBA00001231"/>
    </source>
</evidence>
<reference evidence="7 8" key="1">
    <citation type="journal article" date="2021" name="Sci. Rep.">
        <title>The distribution of antibiotic resistance genes in chicken gut microbiota commensals.</title>
        <authorList>
            <person name="Juricova H."/>
            <person name="Matiasovicova J."/>
            <person name="Kubasova T."/>
            <person name="Cejkova D."/>
            <person name="Rychlik I."/>
        </authorList>
    </citation>
    <scope>NUCLEOTIDE SEQUENCE [LARGE SCALE GENOMIC DNA]</scope>
    <source>
        <strain evidence="7 8">An829</strain>
    </source>
</reference>
<accession>A0ABS2DQ12</accession>
<dbReference type="Pfam" id="PF00933">
    <property type="entry name" value="Glyco_hydro_3"/>
    <property type="match status" value="1"/>
</dbReference>
<evidence type="ECO:0000259" key="6">
    <source>
        <dbReference type="Pfam" id="PF00933"/>
    </source>
</evidence>
<gene>
    <name evidence="7" type="primary">nagZ</name>
    <name evidence="7" type="ORF">H6A60_02805</name>
</gene>
<evidence type="ECO:0000313" key="7">
    <source>
        <dbReference type="EMBL" id="MBM6703431.1"/>
    </source>
</evidence>
<dbReference type="GO" id="GO:0004563">
    <property type="term" value="F:beta-N-acetylhexosaminidase activity"/>
    <property type="evidence" value="ECO:0007669"/>
    <property type="project" value="UniProtKB-EC"/>
</dbReference>
<dbReference type="InterPro" id="IPR036962">
    <property type="entry name" value="Glyco_hydro_3_N_sf"/>
</dbReference>
<keyword evidence="8" id="KW-1185">Reference proteome</keyword>
<dbReference type="NCBIfam" id="NF003740">
    <property type="entry name" value="PRK05337.1"/>
    <property type="match status" value="1"/>
</dbReference>
<protein>
    <recommendedName>
        <fullName evidence="3">beta-N-acetylhexosaminidase</fullName>
        <ecNumber evidence="3">3.2.1.52</ecNumber>
    </recommendedName>
</protein>
<evidence type="ECO:0000313" key="8">
    <source>
        <dbReference type="Proteomes" id="UP000715095"/>
    </source>
</evidence>
<evidence type="ECO:0000256" key="2">
    <source>
        <dbReference type="ARBA" id="ARBA00005336"/>
    </source>
</evidence>
<evidence type="ECO:0000256" key="4">
    <source>
        <dbReference type="ARBA" id="ARBA00022801"/>
    </source>
</evidence>
<dbReference type="RefSeq" id="WP_205101904.1">
    <property type="nucleotide sequence ID" value="NZ_JACJJC010000003.1"/>
</dbReference>
<dbReference type="InterPro" id="IPR001764">
    <property type="entry name" value="Glyco_hydro_3_N"/>
</dbReference>
<feature type="domain" description="Glycoside hydrolase family 3 N-terminal" evidence="6">
    <location>
        <begin position="26"/>
        <end position="312"/>
    </location>
</feature>
<dbReference type="PROSITE" id="PS00775">
    <property type="entry name" value="GLYCOSYL_HYDROL_F3"/>
    <property type="match status" value="1"/>
</dbReference>
<dbReference type="EMBL" id="JACJJC010000003">
    <property type="protein sequence ID" value="MBM6703431.1"/>
    <property type="molecule type" value="Genomic_DNA"/>
</dbReference>
<name>A0ABS2DQ12_9BURK</name>
<dbReference type="InterPro" id="IPR050226">
    <property type="entry name" value="NagZ_Beta-hexosaminidase"/>
</dbReference>
<evidence type="ECO:0000256" key="3">
    <source>
        <dbReference type="ARBA" id="ARBA00012663"/>
    </source>
</evidence>
<dbReference type="Gene3D" id="3.20.20.300">
    <property type="entry name" value="Glycoside hydrolase, family 3, N-terminal domain"/>
    <property type="match status" value="1"/>
</dbReference>
<dbReference type="Proteomes" id="UP000715095">
    <property type="component" value="Unassembled WGS sequence"/>
</dbReference>
<comment type="similarity">
    <text evidence="2">Belongs to the glycosyl hydrolase 3 family.</text>
</comment>
<organism evidence="7 8">
    <name type="scientific">Sutterella massiliensis</name>
    <dbReference type="NCBI Taxonomy" id="1816689"/>
    <lineage>
        <taxon>Bacteria</taxon>
        <taxon>Pseudomonadati</taxon>
        <taxon>Pseudomonadota</taxon>
        <taxon>Betaproteobacteria</taxon>
        <taxon>Burkholderiales</taxon>
        <taxon>Sutterellaceae</taxon>
        <taxon>Sutterella</taxon>
    </lineage>
</organism>
<keyword evidence="4 7" id="KW-0378">Hydrolase</keyword>
<sequence>MPTTRLQTAATLGPVVVDIEGTTLCEKDRARIVHPLAGAVILFTRNFESIEALAALTDEIHRIRPGIVITVDHEGGRVQRFREGFAQVPEMRALALHADAPRLMAAAGYVLASELRAVGVDFTYAPVLDVDYGRSSVIGSRSLGTTPEAVAANARALIGGLRLAGMACCGKHFPGHGWPVVDSHVALPEDERELEALEADAEVYRALSLELDSVMTAHVAYAAFDENVATYEPRLLKGVLRERFGFSGLVFSDDLSMKGAGRLAPVERAERALAAGCDALLYCNHPDELDEVLGGLAWVRSSEFNARLARLIPVGDAAPSLEALRRSEAYRAARRTLCEAGFESAFEALD</sequence>
<comment type="catalytic activity">
    <reaction evidence="1">
        <text>Hydrolysis of terminal non-reducing N-acetyl-D-hexosamine residues in N-acetyl-beta-D-hexosaminides.</text>
        <dbReference type="EC" id="3.2.1.52"/>
    </reaction>
</comment>
<dbReference type="InterPro" id="IPR017853">
    <property type="entry name" value="GH"/>
</dbReference>
<dbReference type="InterPro" id="IPR019800">
    <property type="entry name" value="Glyco_hydro_3_AS"/>
</dbReference>
<proteinExistence type="inferred from homology"/>
<keyword evidence="5 7" id="KW-0326">Glycosidase</keyword>
<dbReference type="EC" id="3.2.1.52" evidence="3"/>